<organism evidence="3 4">
    <name type="scientific">Metabacillus arenae</name>
    <dbReference type="NCBI Taxonomy" id="2771434"/>
    <lineage>
        <taxon>Bacteria</taxon>
        <taxon>Bacillati</taxon>
        <taxon>Bacillota</taxon>
        <taxon>Bacilli</taxon>
        <taxon>Bacillales</taxon>
        <taxon>Bacillaceae</taxon>
        <taxon>Metabacillus</taxon>
    </lineage>
</organism>
<accession>A0A926RXW0</accession>
<sequence length="212" mass="22614">MKDIKGLIAERAAEELQDGNIVNLGIGIPTLVVEHLPKDVSVYMHTENGLLGVGPSPTENEIDQDLVNAGKLPVTEEIGSSFFSSDESFAMIRGGHIDVAILGALQVDEKGRVANWSVPGQAILGVGGAMDLLVGAKRIIITMNHSTRNGESKIVDTCTLPLTAERSIDMIITELAVFTLTKDGLVLKELMPGVTLEEVKAKTAANFIIELN</sequence>
<keyword evidence="2" id="KW-0808">Transferase</keyword>
<keyword evidence="4" id="KW-1185">Reference proteome</keyword>
<dbReference type="Gene3D" id="3.40.1080.10">
    <property type="entry name" value="Glutaconate Coenzyme A-transferase"/>
    <property type="match status" value="1"/>
</dbReference>
<dbReference type="AlphaFoldDB" id="A0A926RXW0"/>
<dbReference type="GO" id="GO:0008410">
    <property type="term" value="F:CoA-transferase activity"/>
    <property type="evidence" value="ECO:0007669"/>
    <property type="project" value="InterPro"/>
</dbReference>
<reference evidence="3" key="1">
    <citation type="submission" date="2020-09" db="EMBL/GenBank/DDBJ databases">
        <title>A novel bacterium of genus Bacillus, isolated from South China Sea.</title>
        <authorList>
            <person name="Huang H."/>
            <person name="Mo K."/>
            <person name="Hu Y."/>
        </authorList>
    </citation>
    <scope>NUCLEOTIDE SEQUENCE</scope>
    <source>
        <strain evidence="3">IB182487</strain>
    </source>
</reference>
<evidence type="ECO:0000313" key="3">
    <source>
        <dbReference type="EMBL" id="MBD1382308.1"/>
    </source>
</evidence>
<dbReference type="Pfam" id="PF01144">
    <property type="entry name" value="CoA_trans"/>
    <property type="match status" value="1"/>
</dbReference>
<dbReference type="EMBL" id="JACXAI010000029">
    <property type="protein sequence ID" value="MBD1382308.1"/>
    <property type="molecule type" value="Genomic_DNA"/>
</dbReference>
<comment type="similarity">
    <text evidence="1">Belongs to the 3-oxoacid CoA-transferase subunit B family.</text>
</comment>
<dbReference type="SMART" id="SM00882">
    <property type="entry name" value="CoA_trans"/>
    <property type="match status" value="1"/>
</dbReference>
<dbReference type="PANTHER" id="PTHR13707:SF57">
    <property type="entry name" value="SUCCINYL-COA:3-KETOACID COENZYME A TRANSFERASE SUBUNIT B-RELATED"/>
    <property type="match status" value="1"/>
</dbReference>
<proteinExistence type="inferred from homology"/>
<dbReference type="InterPro" id="IPR012791">
    <property type="entry name" value="3-oxoacid_CoA-transf_B"/>
</dbReference>
<dbReference type="PANTHER" id="PTHR13707">
    <property type="entry name" value="KETOACID-COENZYME A TRANSFERASE"/>
    <property type="match status" value="1"/>
</dbReference>
<dbReference type="InterPro" id="IPR004165">
    <property type="entry name" value="CoA_trans_fam_I"/>
</dbReference>
<name>A0A926RXW0_9BACI</name>
<gene>
    <name evidence="3" type="ORF">IC621_18980</name>
</gene>
<comment type="caution">
    <text evidence="3">The sequence shown here is derived from an EMBL/GenBank/DDBJ whole genome shotgun (WGS) entry which is preliminary data.</text>
</comment>
<dbReference type="InterPro" id="IPR037171">
    <property type="entry name" value="NagB/RpiA_transferase-like"/>
</dbReference>
<evidence type="ECO:0000256" key="1">
    <source>
        <dbReference type="ARBA" id="ARBA00007047"/>
    </source>
</evidence>
<evidence type="ECO:0000256" key="2">
    <source>
        <dbReference type="ARBA" id="ARBA00022679"/>
    </source>
</evidence>
<evidence type="ECO:0000313" key="4">
    <source>
        <dbReference type="Proteomes" id="UP000626844"/>
    </source>
</evidence>
<dbReference type="NCBIfam" id="TIGR02428">
    <property type="entry name" value="pcaJ_scoB_fam"/>
    <property type="match status" value="1"/>
</dbReference>
<protein>
    <submittedName>
        <fullName evidence="3">3-oxoacid CoA-transferase subunit B</fullName>
    </submittedName>
</protein>
<dbReference type="SUPFAM" id="SSF100950">
    <property type="entry name" value="NagB/RpiA/CoA transferase-like"/>
    <property type="match status" value="1"/>
</dbReference>
<dbReference type="Proteomes" id="UP000626844">
    <property type="component" value="Unassembled WGS sequence"/>
</dbReference>
<dbReference type="RefSeq" id="WP_191160373.1">
    <property type="nucleotide sequence ID" value="NZ_JACXAI010000029.1"/>
</dbReference>